<name>A0A450XDE1_9GAMM</name>
<dbReference type="EMBL" id="CAADFM010000573">
    <property type="protein sequence ID" value="VFK27274.1"/>
    <property type="molecule type" value="Genomic_DNA"/>
</dbReference>
<evidence type="ECO:0000259" key="1">
    <source>
        <dbReference type="Pfam" id="PF13751"/>
    </source>
</evidence>
<dbReference type="InterPro" id="IPR025668">
    <property type="entry name" value="Tnp_DDE_dom"/>
</dbReference>
<organism evidence="2">
    <name type="scientific">Candidatus Kentrum sp. LPFa</name>
    <dbReference type="NCBI Taxonomy" id="2126335"/>
    <lineage>
        <taxon>Bacteria</taxon>
        <taxon>Pseudomonadati</taxon>
        <taxon>Pseudomonadota</taxon>
        <taxon>Gammaproteobacteria</taxon>
        <taxon>Candidatus Kentrum</taxon>
    </lineage>
</organism>
<feature type="domain" description="Transposase DDE" evidence="1">
    <location>
        <begin position="50"/>
        <end position="156"/>
    </location>
</feature>
<sequence length="179" mass="20939">MVDDALYREEFRSFNKIGNRLKDLSFRNRPRIDGIAVVLVTHSMFTGCPTQKNDKERIRYTSKASDCKNCPLREKCLTKKAKIRQVSRWKHEDIVERHKARMEKNPDAMKKRAAIVEHPFGTLKHRAGMNHFLMRGLEKCRGEFSLMTLAYNFSRVLKILGKGFIQDYCVQRSIDFIGN</sequence>
<gene>
    <name evidence="2" type="ORF">BECKLPF1236A_GA0070988_105732</name>
</gene>
<reference evidence="2" key="1">
    <citation type="submission" date="2019-02" db="EMBL/GenBank/DDBJ databases">
        <authorList>
            <person name="Gruber-Vodicka R. H."/>
            <person name="Seah K. B. B."/>
        </authorList>
    </citation>
    <scope>NUCLEOTIDE SEQUENCE</scope>
    <source>
        <strain evidence="2">BECK_S312</strain>
    </source>
</reference>
<proteinExistence type="predicted"/>
<protein>
    <submittedName>
        <fullName evidence="2">Transposase DDE domain-containing protein</fullName>
    </submittedName>
</protein>
<dbReference type="Pfam" id="PF13751">
    <property type="entry name" value="DDE_Tnp_1_6"/>
    <property type="match status" value="1"/>
</dbReference>
<dbReference type="PANTHER" id="PTHR33408">
    <property type="entry name" value="TRANSPOSASE"/>
    <property type="match status" value="1"/>
</dbReference>
<accession>A0A450XDE1</accession>
<dbReference type="AlphaFoldDB" id="A0A450XDE1"/>
<evidence type="ECO:0000313" key="2">
    <source>
        <dbReference type="EMBL" id="VFK27274.1"/>
    </source>
</evidence>